<organism evidence="6 7">
    <name type="scientific">Phrynosoma platyrhinos</name>
    <name type="common">Desert horned lizard</name>
    <dbReference type="NCBI Taxonomy" id="52577"/>
    <lineage>
        <taxon>Eukaryota</taxon>
        <taxon>Metazoa</taxon>
        <taxon>Chordata</taxon>
        <taxon>Craniata</taxon>
        <taxon>Vertebrata</taxon>
        <taxon>Euteleostomi</taxon>
        <taxon>Lepidosauria</taxon>
        <taxon>Squamata</taxon>
        <taxon>Bifurcata</taxon>
        <taxon>Unidentata</taxon>
        <taxon>Episquamata</taxon>
        <taxon>Toxicofera</taxon>
        <taxon>Iguania</taxon>
        <taxon>Phrynosomatidae</taxon>
        <taxon>Phrynosomatinae</taxon>
        <taxon>Phrynosoma</taxon>
    </lineage>
</organism>
<dbReference type="PANTHER" id="PTHR21646:SF103">
    <property type="entry name" value="UBIQUITIN CARBOXYL-TERMINAL HYDROLASE"/>
    <property type="match status" value="1"/>
</dbReference>
<dbReference type="Gene3D" id="3.90.70.10">
    <property type="entry name" value="Cysteine proteinases"/>
    <property type="match status" value="1"/>
</dbReference>
<accession>A0ABQ7TFQ3</accession>
<feature type="domain" description="USP" evidence="5">
    <location>
        <begin position="1"/>
        <end position="209"/>
    </location>
</feature>
<dbReference type="InterPro" id="IPR001394">
    <property type="entry name" value="Peptidase_C19_UCH"/>
</dbReference>
<comment type="catalytic activity">
    <reaction evidence="1">
        <text>Thiol-dependent hydrolysis of ester, thioester, amide, peptide and isopeptide bonds formed by the C-terminal Gly of ubiquitin (a 76-residue protein attached to proteins as an intracellular targeting signal).</text>
        <dbReference type="EC" id="3.4.19.12"/>
    </reaction>
</comment>
<dbReference type="InterPro" id="IPR050185">
    <property type="entry name" value="Ub_carboxyl-term_hydrolase"/>
</dbReference>
<name>A0ABQ7TFQ3_PHRPL</name>
<dbReference type="InterPro" id="IPR018200">
    <property type="entry name" value="USP_CS"/>
</dbReference>
<comment type="caution">
    <text evidence="6">The sequence shown here is derived from an EMBL/GenBank/DDBJ whole genome shotgun (WGS) entry which is preliminary data.</text>
</comment>
<evidence type="ECO:0000313" key="6">
    <source>
        <dbReference type="EMBL" id="KAH0628575.1"/>
    </source>
</evidence>
<dbReference type="InterPro" id="IPR038765">
    <property type="entry name" value="Papain-like_cys_pep_sf"/>
</dbReference>
<reference evidence="6 7" key="1">
    <citation type="journal article" date="2022" name="Gigascience">
        <title>A chromosome-level genome assembly and annotation of the desert horned lizard, Phrynosoma platyrhinos, provides insight into chromosomal rearrangements among reptiles.</title>
        <authorList>
            <person name="Koochekian N."/>
            <person name="Ascanio A."/>
            <person name="Farleigh K."/>
            <person name="Card D.C."/>
            <person name="Schield D.R."/>
            <person name="Castoe T.A."/>
            <person name="Jezkova T."/>
        </authorList>
    </citation>
    <scope>NUCLEOTIDE SEQUENCE [LARGE SCALE GENOMIC DNA]</scope>
    <source>
        <strain evidence="6">NK-2021</strain>
    </source>
</reference>
<proteinExistence type="predicted"/>
<keyword evidence="7" id="KW-1185">Reference proteome</keyword>
<feature type="compositionally biased region" description="Basic and acidic residues" evidence="4">
    <location>
        <begin position="61"/>
        <end position="72"/>
    </location>
</feature>
<dbReference type="Proteomes" id="UP000826234">
    <property type="component" value="Unassembled WGS sequence"/>
</dbReference>
<protein>
    <recommendedName>
        <fullName evidence="2">ubiquitinyl hydrolase 1</fullName>
        <ecNumber evidence="2">3.4.19.12</ecNumber>
    </recommendedName>
</protein>
<dbReference type="PROSITE" id="PS50235">
    <property type="entry name" value="USP_3"/>
    <property type="match status" value="1"/>
</dbReference>
<sequence>MTSRAQDTSPDLWIVHVGLESKLEGEIGDIYILVLTPNLDVSMSSQRIRAQRSTTPQSRAHGFEESSQHHPADPLLQENTDVIYDSKTECYFMLVDADYLCRMKCRGSQSHRSSPVQPTTATITTKVQVIRESTVVWATPRVRTIHDCFILSEYQLFAFISHMGTSTMCGHYVCHIKKDSRWVIYNDQKVCASEKPPKDLGYIYFYQRTIS</sequence>
<dbReference type="InterPro" id="IPR028889">
    <property type="entry name" value="USP"/>
</dbReference>
<dbReference type="PROSITE" id="PS00973">
    <property type="entry name" value="USP_2"/>
    <property type="match status" value="1"/>
</dbReference>
<evidence type="ECO:0000259" key="5">
    <source>
        <dbReference type="PROSITE" id="PS50235"/>
    </source>
</evidence>
<dbReference type="PANTHER" id="PTHR21646">
    <property type="entry name" value="UBIQUITIN CARBOXYL-TERMINAL HYDROLASE"/>
    <property type="match status" value="1"/>
</dbReference>
<keyword evidence="3" id="KW-0378">Hydrolase</keyword>
<feature type="compositionally biased region" description="Polar residues" evidence="4">
    <location>
        <begin position="46"/>
        <end position="58"/>
    </location>
</feature>
<dbReference type="Pfam" id="PF00443">
    <property type="entry name" value="UCH"/>
    <property type="match status" value="1"/>
</dbReference>
<gene>
    <name evidence="6" type="ORF">JD844_009915</name>
</gene>
<feature type="region of interest" description="Disordered" evidence="4">
    <location>
        <begin position="46"/>
        <end position="75"/>
    </location>
</feature>
<dbReference type="EC" id="3.4.19.12" evidence="2"/>
<dbReference type="SUPFAM" id="SSF54001">
    <property type="entry name" value="Cysteine proteinases"/>
    <property type="match status" value="1"/>
</dbReference>
<evidence type="ECO:0000256" key="3">
    <source>
        <dbReference type="ARBA" id="ARBA00022801"/>
    </source>
</evidence>
<evidence type="ECO:0000256" key="1">
    <source>
        <dbReference type="ARBA" id="ARBA00000707"/>
    </source>
</evidence>
<evidence type="ECO:0000313" key="7">
    <source>
        <dbReference type="Proteomes" id="UP000826234"/>
    </source>
</evidence>
<evidence type="ECO:0000256" key="4">
    <source>
        <dbReference type="SAM" id="MobiDB-lite"/>
    </source>
</evidence>
<dbReference type="EMBL" id="JAIPUX010000439">
    <property type="protein sequence ID" value="KAH0628575.1"/>
    <property type="molecule type" value="Genomic_DNA"/>
</dbReference>
<evidence type="ECO:0000256" key="2">
    <source>
        <dbReference type="ARBA" id="ARBA00012759"/>
    </source>
</evidence>